<dbReference type="GO" id="GO:0006270">
    <property type="term" value="P:DNA replication initiation"/>
    <property type="evidence" value="ECO:0007669"/>
    <property type="project" value="TreeGrafter"/>
</dbReference>
<feature type="domain" description="CCAAT-binding factor" evidence="6">
    <location>
        <begin position="462"/>
        <end position="608"/>
    </location>
</feature>
<organism evidence="8 9">
    <name type="scientific">Stylonychia lemnae</name>
    <name type="common">Ciliate</name>
    <dbReference type="NCBI Taxonomy" id="5949"/>
    <lineage>
        <taxon>Eukaryota</taxon>
        <taxon>Sar</taxon>
        <taxon>Alveolata</taxon>
        <taxon>Ciliophora</taxon>
        <taxon>Intramacronucleata</taxon>
        <taxon>Spirotrichea</taxon>
        <taxon>Stichotrichia</taxon>
        <taxon>Sporadotrichida</taxon>
        <taxon>Oxytrichidae</taxon>
        <taxon>Stylonychinae</taxon>
        <taxon>Stylonychia</taxon>
    </lineage>
</organism>
<feature type="region of interest" description="Disordered" evidence="5">
    <location>
        <begin position="145"/>
        <end position="165"/>
    </location>
</feature>
<comment type="subcellular location">
    <subcellularLocation>
        <location evidence="1">Nucleus</location>
        <location evidence="1">Nucleolus</location>
    </subcellularLocation>
</comment>
<dbReference type="SUPFAM" id="SSF48371">
    <property type="entry name" value="ARM repeat"/>
    <property type="match status" value="1"/>
</dbReference>
<dbReference type="GO" id="GO:0003682">
    <property type="term" value="F:chromatin binding"/>
    <property type="evidence" value="ECO:0007669"/>
    <property type="project" value="TreeGrafter"/>
</dbReference>
<dbReference type="OrthoDB" id="10263597at2759"/>
<evidence type="ECO:0000313" key="8">
    <source>
        <dbReference type="EMBL" id="CDW76954.1"/>
    </source>
</evidence>
<evidence type="ECO:0000256" key="4">
    <source>
        <dbReference type="ARBA" id="ARBA00023242"/>
    </source>
</evidence>
<proteinExistence type="inferred from homology"/>
<feature type="compositionally biased region" description="Basic and acidic residues" evidence="5">
    <location>
        <begin position="9"/>
        <end position="37"/>
    </location>
</feature>
<dbReference type="Pfam" id="PF03914">
    <property type="entry name" value="CBF"/>
    <property type="match status" value="1"/>
</dbReference>
<reference evidence="8 9" key="1">
    <citation type="submission" date="2014-06" db="EMBL/GenBank/DDBJ databases">
        <authorList>
            <person name="Swart Estienne"/>
        </authorList>
    </citation>
    <scope>NUCLEOTIDE SEQUENCE [LARGE SCALE GENOMIC DNA]</scope>
    <source>
        <strain evidence="8 9">130c</strain>
    </source>
</reference>
<dbReference type="Proteomes" id="UP000039865">
    <property type="component" value="Unassembled WGS sequence"/>
</dbReference>
<dbReference type="PANTHER" id="PTHR14428:SF5">
    <property type="entry name" value="NUCLEOLAR COMPLEX PROTEIN 3 HOMOLOG"/>
    <property type="match status" value="1"/>
</dbReference>
<dbReference type="OMA" id="PLVETCY"/>
<evidence type="ECO:0000256" key="2">
    <source>
        <dbReference type="ARBA" id="ARBA00007797"/>
    </source>
</evidence>
<evidence type="ECO:0000259" key="6">
    <source>
        <dbReference type="Pfam" id="PF03914"/>
    </source>
</evidence>
<keyword evidence="3" id="KW-0175">Coiled coil</keyword>
<gene>
    <name evidence="8" type="primary">Contig1485.g1618</name>
    <name evidence="8" type="ORF">STYLEM_5919</name>
</gene>
<name>A0A078A515_STYLE</name>
<sequence>MDANLSAADFDKKRKQKEERRRKEKENRKNKIKEHNQQKQVNPKKSVEKFNDQKKFEENKELLNQELINEMNVAQKLSFIKMTQKEIVSNADEKYRKINDLIALCGDPKDIDVVLRSIKALCEVFCDVLPAYRIREQKIDINEDNAKTNEEGKKTGGKKSQKVSKEVKVMREQEQSLLASYREYLKILEVFSKTKPEKIIRKQGIQDQQKKKRALDVYRKLRELSFISFCSLLKRHPHFNYRLNILQIIIPKISTNDEIIKKMVSSTVFELVSSDDNSLLEFKLEILKELAKVLKSLSSHNKIDPNLLDSLVTHKIIVDEQKAKVIDEATRKLTDLKQQMDKLRKKGKFTEYKEMKAELMKEMKETDALGLDLGSTSKVNNLIIKEILAIYFGILKNKSDSPLLKGVFLGLPQFTQYVNIEIVWDLISVLREYLKMELEEWENGKNSSQKRQNISNVLTGLLCSFQIIDIGAGTAFNVEEKDFLDTLYAVIQRLFEHPFNYSTTDFLAFLKCMNIVFIQRRQYSNDLVHAFVKRLALLQVHLYDTEQLAILYLMKQIITKYPTTKSSLLEMDEEGINNAFNSYEGIYKADISDPQLANASQCSIILELIHTTTLLKGSKNTVSQAAYKLAKGILLNEALQQEYLGLSALEVMKKVTKENNQLF</sequence>
<dbReference type="InterPro" id="IPR016903">
    <property type="entry name" value="Nucleolar_cplx-assoc_3"/>
</dbReference>
<dbReference type="PANTHER" id="PTHR14428">
    <property type="entry name" value="NUCLEOLAR COMPLEX PROTEIN 3"/>
    <property type="match status" value="1"/>
</dbReference>
<keyword evidence="9" id="KW-1185">Reference proteome</keyword>
<protein>
    <recommendedName>
        <fullName evidence="10">Nucleolar complex protein 3 homolog</fullName>
    </recommendedName>
</protein>
<evidence type="ECO:0000256" key="5">
    <source>
        <dbReference type="SAM" id="MobiDB-lite"/>
    </source>
</evidence>
<dbReference type="GO" id="GO:0005730">
    <property type="term" value="C:nucleolus"/>
    <property type="evidence" value="ECO:0007669"/>
    <property type="project" value="UniProtKB-SubCell"/>
</dbReference>
<dbReference type="EMBL" id="CCKQ01005695">
    <property type="protein sequence ID" value="CDW76954.1"/>
    <property type="molecule type" value="Genomic_DNA"/>
</dbReference>
<keyword evidence="4" id="KW-0539">Nucleus</keyword>
<accession>A0A078A515</accession>
<feature type="region of interest" description="Disordered" evidence="5">
    <location>
        <begin position="1"/>
        <end position="51"/>
    </location>
</feature>
<dbReference type="InterPro" id="IPR011501">
    <property type="entry name" value="Noc3_N"/>
</dbReference>
<evidence type="ECO:0000259" key="7">
    <source>
        <dbReference type="Pfam" id="PF07540"/>
    </source>
</evidence>
<dbReference type="InterPro" id="IPR016024">
    <property type="entry name" value="ARM-type_fold"/>
</dbReference>
<dbReference type="Pfam" id="PF07540">
    <property type="entry name" value="NOC3p"/>
    <property type="match status" value="1"/>
</dbReference>
<evidence type="ECO:0000313" key="9">
    <source>
        <dbReference type="Proteomes" id="UP000039865"/>
    </source>
</evidence>
<comment type="similarity">
    <text evidence="2">Belongs to the CBF/MAK21 family.</text>
</comment>
<dbReference type="AlphaFoldDB" id="A0A078A515"/>
<evidence type="ECO:0008006" key="10">
    <source>
        <dbReference type="Google" id="ProtNLM"/>
    </source>
</evidence>
<feature type="compositionally biased region" description="Basic and acidic residues" evidence="5">
    <location>
        <begin position="145"/>
        <end position="154"/>
    </location>
</feature>
<evidence type="ECO:0000256" key="1">
    <source>
        <dbReference type="ARBA" id="ARBA00004604"/>
    </source>
</evidence>
<dbReference type="InterPro" id="IPR005612">
    <property type="entry name" value="CCAAT-binding_factor"/>
</dbReference>
<feature type="domain" description="Nucleolar complex-associated protein 3 N-terminal" evidence="7">
    <location>
        <begin position="81"/>
        <end position="184"/>
    </location>
</feature>
<dbReference type="InParanoid" id="A0A078A515"/>
<evidence type="ECO:0000256" key="3">
    <source>
        <dbReference type="ARBA" id="ARBA00023054"/>
    </source>
</evidence>